<feature type="compositionally biased region" description="Polar residues" evidence="1">
    <location>
        <begin position="96"/>
        <end position="111"/>
    </location>
</feature>
<evidence type="ECO:0000313" key="3">
    <source>
        <dbReference type="Proteomes" id="UP000324767"/>
    </source>
</evidence>
<feature type="region of interest" description="Disordered" evidence="1">
    <location>
        <begin position="96"/>
        <end position="119"/>
    </location>
</feature>
<feature type="compositionally biased region" description="Gly residues" evidence="1">
    <location>
        <begin position="1"/>
        <end position="29"/>
    </location>
</feature>
<sequence>MAFSGRGLGPETKGGGFRGGPKRWTGGGPRPARHIPWPEIFKHHISVVEGHLKMLEMIKKHTVPETGNWRQICPMVARSHEMLRMVKDAIRSFIPPSNQREQMPLRSSSDSMDPGYSPADPEYGKAAQGYGFAVTGARKEGIDFKPGEDGPEYKIAQARGAMRTTLAGMRAAKAAADGANRSGSGSGSEARFARGISGGSAFDGQTASVKSEDAAGNGEDPYFIVDANPTPVNLPGISHKPAKRPTEDRSPAEAVEKKKTKKAKTKHIGELPGSAATNVEVEDISEEVDARLKEKEERRRRKGEKKRKRLSAGSTGAVAEDATTEVVGEKPKKKKAKKAEGNVEAGEAATKKRHGSDGEAALDGEGHKKKRKKTKGKYEDS</sequence>
<feature type="compositionally biased region" description="Basic and acidic residues" evidence="1">
    <location>
        <begin position="288"/>
        <end position="297"/>
    </location>
</feature>
<evidence type="ECO:0000256" key="1">
    <source>
        <dbReference type="SAM" id="MobiDB-lite"/>
    </source>
</evidence>
<evidence type="ECO:0000313" key="2">
    <source>
        <dbReference type="EMBL" id="KAA6410630.1"/>
    </source>
</evidence>
<accession>A0A5M8PNW8</accession>
<comment type="caution">
    <text evidence="2">The sequence shown here is derived from an EMBL/GenBank/DDBJ whole genome shotgun (WGS) entry which is preliminary data.</text>
</comment>
<dbReference type="AlphaFoldDB" id="A0A5M8PNW8"/>
<feature type="compositionally biased region" description="Basic and acidic residues" evidence="1">
    <location>
        <begin position="244"/>
        <end position="257"/>
    </location>
</feature>
<name>A0A5M8PNW8_9LECA</name>
<feature type="compositionally biased region" description="Basic residues" evidence="1">
    <location>
        <begin position="298"/>
        <end position="310"/>
    </location>
</feature>
<gene>
    <name evidence="2" type="ORF">FRX48_06053</name>
</gene>
<dbReference type="OrthoDB" id="5422861at2759"/>
<organism evidence="2 3">
    <name type="scientific">Lasallia pustulata</name>
    <dbReference type="NCBI Taxonomy" id="136370"/>
    <lineage>
        <taxon>Eukaryota</taxon>
        <taxon>Fungi</taxon>
        <taxon>Dikarya</taxon>
        <taxon>Ascomycota</taxon>
        <taxon>Pezizomycotina</taxon>
        <taxon>Lecanoromycetes</taxon>
        <taxon>OSLEUM clade</taxon>
        <taxon>Umbilicariomycetidae</taxon>
        <taxon>Umbilicariales</taxon>
        <taxon>Umbilicariaceae</taxon>
        <taxon>Lasallia</taxon>
    </lineage>
</organism>
<proteinExistence type="predicted"/>
<feature type="region of interest" description="Disordered" evidence="1">
    <location>
        <begin position="1"/>
        <end position="31"/>
    </location>
</feature>
<protein>
    <submittedName>
        <fullName evidence="2">Uncharacterized protein</fullName>
    </submittedName>
</protein>
<dbReference type="Proteomes" id="UP000324767">
    <property type="component" value="Unassembled WGS sequence"/>
</dbReference>
<reference evidence="2 3" key="1">
    <citation type="submission" date="2019-09" db="EMBL/GenBank/DDBJ databases">
        <title>The hologenome of the rock-dwelling lichen Lasallia pustulata.</title>
        <authorList>
            <person name="Greshake Tzovaras B."/>
            <person name="Segers F."/>
            <person name="Bicker A."/>
            <person name="Dal Grande F."/>
            <person name="Otte J."/>
            <person name="Hankeln T."/>
            <person name="Schmitt I."/>
            <person name="Ebersberger I."/>
        </authorList>
    </citation>
    <scope>NUCLEOTIDE SEQUENCE [LARGE SCALE GENOMIC DNA]</scope>
    <source>
        <strain evidence="2">A1-1</strain>
    </source>
</reference>
<feature type="region of interest" description="Disordered" evidence="1">
    <location>
        <begin position="177"/>
        <end position="381"/>
    </location>
</feature>
<dbReference type="EMBL" id="VXIT01000009">
    <property type="protein sequence ID" value="KAA6410630.1"/>
    <property type="molecule type" value="Genomic_DNA"/>
</dbReference>